<gene>
    <name evidence="4" type="ORF">THIAE_05940</name>
</gene>
<organism evidence="4 5">
    <name type="scientific">Thiomicrospira aerophila AL3</name>
    <dbReference type="NCBI Taxonomy" id="717772"/>
    <lineage>
        <taxon>Bacteria</taxon>
        <taxon>Pseudomonadati</taxon>
        <taxon>Pseudomonadota</taxon>
        <taxon>Gammaproteobacteria</taxon>
        <taxon>Thiotrichales</taxon>
        <taxon>Piscirickettsiaceae</taxon>
        <taxon>Thiomicrospira</taxon>
    </lineage>
</organism>
<dbReference type="Gene3D" id="3.60.60.10">
    <property type="entry name" value="Penicillin V Acylase, Chain A"/>
    <property type="match status" value="1"/>
</dbReference>
<dbReference type="PANTHER" id="PTHR35527:SF2">
    <property type="entry name" value="HYDROLASE"/>
    <property type="match status" value="1"/>
</dbReference>
<dbReference type="EMBL" id="CP007030">
    <property type="protein sequence ID" value="AHF01384.1"/>
    <property type="molecule type" value="Genomic_DNA"/>
</dbReference>
<evidence type="ECO:0000313" key="5">
    <source>
        <dbReference type="Proteomes" id="UP000005380"/>
    </source>
</evidence>
<dbReference type="Pfam" id="PF02275">
    <property type="entry name" value="CBAH"/>
    <property type="match status" value="1"/>
</dbReference>
<dbReference type="KEGG" id="tao:THIAE_05940"/>
<accession>W0DWL2</accession>
<sequence>MRLRHFRLSLAAAGLIGLTGLVGFNPITISESQACTRVVYQGPENTIITGRTMDFSIDIPANLWAFPRGMTRHGEVGPNSISWTSRYGSIAASSWDIATPDGMNEKGLVANLLWLVDSEYPAFNPKGDKPGLTIAAWAQYALDNFATVAEAVTELSKEEFVIVTDFIPGTDKFTTVHLSLSDATGDSAIFEYVGGKLVIHHDRTYQVMTNDPVYEQQLAIQGYWDTIPGTIMLPGSNRAADRFVRAAYYINAIPQTTDTQTAIASVFSVIRNVSVPYGISTPNQPHISNTRWRSVSDQRNKVYYFENVLTPSVLWVDLKQMDFTEGAPVKKLTLDNGPFVGGKANALFEPTEPFKFQGIE</sequence>
<name>W0DWL2_9GAMM</name>
<proteinExistence type="inferred from homology"/>
<dbReference type="HOGENOM" id="CLU_045206_0_1_6"/>
<dbReference type="RefSeq" id="WP_006460471.1">
    <property type="nucleotide sequence ID" value="NZ_CP007030.1"/>
</dbReference>
<reference evidence="4 5" key="1">
    <citation type="submission" date="2013-12" db="EMBL/GenBank/DDBJ databases">
        <authorList>
            <consortium name="DOE Joint Genome Institute"/>
            <person name="Kappler U."/>
            <person name="Huntemann M."/>
            <person name="Han J."/>
            <person name="Chen A."/>
            <person name="Kyrpides N."/>
            <person name="Mavromatis K."/>
            <person name="Markowitz V."/>
            <person name="Palaniappan K."/>
            <person name="Ivanova N."/>
            <person name="Schaumberg A."/>
            <person name="Pati A."/>
            <person name="Liolios K."/>
            <person name="Nordberg H.P."/>
            <person name="Cantor M.N."/>
            <person name="Hua S.X."/>
            <person name="Woyke T."/>
        </authorList>
    </citation>
    <scope>NUCLEOTIDE SEQUENCE [LARGE SCALE GENOMIC DNA]</scope>
    <source>
        <strain evidence="5">AL2</strain>
    </source>
</reference>
<dbReference type="OrthoDB" id="1265391at2"/>
<feature type="domain" description="Choloylglycine hydrolase/NAAA C-terminal" evidence="3">
    <location>
        <begin position="35"/>
        <end position="322"/>
    </location>
</feature>
<dbReference type="Proteomes" id="UP000005380">
    <property type="component" value="Chromosome"/>
</dbReference>
<dbReference type="GO" id="GO:0016787">
    <property type="term" value="F:hydrolase activity"/>
    <property type="evidence" value="ECO:0007669"/>
    <property type="project" value="UniProtKB-KW"/>
</dbReference>
<dbReference type="SUPFAM" id="SSF56235">
    <property type="entry name" value="N-terminal nucleophile aminohydrolases (Ntn hydrolases)"/>
    <property type="match status" value="1"/>
</dbReference>
<dbReference type="InterPro" id="IPR029055">
    <property type="entry name" value="Ntn_hydrolases_N"/>
</dbReference>
<keyword evidence="5" id="KW-1185">Reference proteome</keyword>
<dbReference type="InterPro" id="IPR029132">
    <property type="entry name" value="CBAH/NAAA_C"/>
</dbReference>
<dbReference type="InParanoid" id="W0DWL2"/>
<protein>
    <submittedName>
        <fullName evidence="4">Choloylglycine hydrolase</fullName>
    </submittedName>
</protein>
<evidence type="ECO:0000259" key="3">
    <source>
        <dbReference type="Pfam" id="PF02275"/>
    </source>
</evidence>
<dbReference type="InterPro" id="IPR052193">
    <property type="entry name" value="Peptidase_C59"/>
</dbReference>
<dbReference type="CDD" id="cd01902">
    <property type="entry name" value="Ntn_CGH"/>
    <property type="match status" value="1"/>
</dbReference>
<dbReference type="eggNOG" id="COG3049">
    <property type="taxonomic scope" value="Bacteria"/>
</dbReference>
<dbReference type="STRING" id="717772.THIAE_05940"/>
<comment type="similarity">
    <text evidence="1">Belongs to the peptidase C59 family.</text>
</comment>
<evidence type="ECO:0000313" key="4">
    <source>
        <dbReference type="EMBL" id="AHF01384.1"/>
    </source>
</evidence>
<keyword evidence="2 4" id="KW-0378">Hydrolase</keyword>
<evidence type="ECO:0000256" key="1">
    <source>
        <dbReference type="ARBA" id="ARBA00006625"/>
    </source>
</evidence>
<dbReference type="PANTHER" id="PTHR35527">
    <property type="entry name" value="CHOLOYLGLYCINE HYDROLASE"/>
    <property type="match status" value="1"/>
</dbReference>
<dbReference type="AlphaFoldDB" id="W0DWL2"/>
<evidence type="ECO:0000256" key="2">
    <source>
        <dbReference type="ARBA" id="ARBA00022801"/>
    </source>
</evidence>